<evidence type="ECO:0000256" key="1">
    <source>
        <dbReference type="SAM" id="SignalP"/>
    </source>
</evidence>
<comment type="caution">
    <text evidence="2">The sequence shown here is derived from an EMBL/GenBank/DDBJ whole genome shotgun (WGS) entry which is preliminary data.</text>
</comment>
<dbReference type="Gene3D" id="2.40.160.170">
    <property type="match status" value="1"/>
</dbReference>
<dbReference type="RefSeq" id="WP_066693328.1">
    <property type="nucleotide sequence ID" value="NZ_LQQO01000045.1"/>
</dbReference>
<feature type="signal peptide" evidence="1">
    <location>
        <begin position="1"/>
        <end position="21"/>
    </location>
</feature>
<dbReference type="Proteomes" id="UP000076609">
    <property type="component" value="Unassembled WGS sequence"/>
</dbReference>
<evidence type="ECO:0000313" key="2">
    <source>
        <dbReference type="EMBL" id="KZE10992.1"/>
    </source>
</evidence>
<accession>A0ABR5Y9T6</accession>
<feature type="chain" id="PRO_5045950081" description="Outer membrane protein beta-barrel domain-containing protein" evidence="1">
    <location>
        <begin position="22"/>
        <end position="238"/>
    </location>
</feature>
<reference evidence="3" key="1">
    <citation type="submission" date="2016-01" db="EMBL/GenBank/DDBJ databases">
        <title>Draft genome of Chromobacterium sp. F49.</title>
        <authorList>
            <person name="Hong K.W."/>
        </authorList>
    </citation>
    <scope>NUCLEOTIDE SEQUENCE [LARGE SCALE GENOMIC DNA]</scope>
    <source>
        <strain evidence="3">CN3</strain>
    </source>
</reference>
<evidence type="ECO:0000313" key="3">
    <source>
        <dbReference type="Proteomes" id="UP000076609"/>
    </source>
</evidence>
<gene>
    <name evidence="2" type="ORF">AVT10_06485</name>
</gene>
<proteinExistence type="predicted"/>
<keyword evidence="3" id="KW-1185">Reference proteome</keyword>
<organism evidence="2 3">
    <name type="scientific">Sphingomonas hankookensis</name>
    <dbReference type="NCBI Taxonomy" id="563996"/>
    <lineage>
        <taxon>Bacteria</taxon>
        <taxon>Pseudomonadati</taxon>
        <taxon>Pseudomonadota</taxon>
        <taxon>Alphaproteobacteria</taxon>
        <taxon>Sphingomonadales</taxon>
        <taxon>Sphingomonadaceae</taxon>
        <taxon>Sphingomonas</taxon>
    </lineage>
</organism>
<name>A0ABR5Y9T6_9SPHN</name>
<evidence type="ECO:0008006" key="4">
    <source>
        <dbReference type="Google" id="ProtNLM"/>
    </source>
</evidence>
<keyword evidence="1" id="KW-0732">Signal</keyword>
<protein>
    <recommendedName>
        <fullName evidence="4">Outer membrane protein beta-barrel domain-containing protein</fullName>
    </recommendedName>
</protein>
<sequence length="238" mass="25007">MRISRAGALAGTLFLALPAAAQTAAGPVSEPPASAATDGDPQSTYAVAVAAGTLGIGPEIGWRISDHVGIRGGASFLTVNASFEPEDVSFDGKVKLNSFGATVDAYPFGGNFRVSGGARINNNEIGLTATPNVAVEINGNEYQPRDIGTLSARAAPRKFSPMLTLGWAGSNRRGFMFGFDAGVLFQGAFKIDPLTATGQKRNDPTLRADLEAERRSLQDDVDKVKVYPVLQVAIGYRF</sequence>
<dbReference type="EMBL" id="LQQO01000045">
    <property type="protein sequence ID" value="KZE10992.1"/>
    <property type="molecule type" value="Genomic_DNA"/>
</dbReference>